<reference evidence="2 3" key="1">
    <citation type="submission" date="2016-03" db="EMBL/GenBank/DDBJ databases">
        <authorList>
            <person name="Ploux O."/>
        </authorList>
    </citation>
    <scope>NUCLEOTIDE SEQUENCE [LARGE SCALE GENOMIC DNA]</scope>
    <source>
        <strain evidence="2 3">R-45370</strain>
    </source>
</reference>
<protein>
    <submittedName>
        <fullName evidence="2">Uncharacterized protein</fullName>
    </submittedName>
</protein>
<dbReference type="Pfam" id="PF03683">
    <property type="entry name" value="UPF0175"/>
    <property type="match status" value="1"/>
</dbReference>
<comment type="caution">
    <text evidence="2">The sequence shown here is derived from an EMBL/GenBank/DDBJ whole genome shotgun (WGS) entry which is preliminary data.</text>
</comment>
<dbReference type="Proteomes" id="UP000078476">
    <property type="component" value="Unassembled WGS sequence"/>
</dbReference>
<dbReference type="EMBL" id="LUUI01000109">
    <property type="protein sequence ID" value="OAI14484.1"/>
    <property type="molecule type" value="Genomic_DNA"/>
</dbReference>
<dbReference type="InterPro" id="IPR005368">
    <property type="entry name" value="UPF0175"/>
</dbReference>
<proteinExistence type="inferred from homology"/>
<accession>A0A177NA63</accession>
<evidence type="ECO:0000313" key="3">
    <source>
        <dbReference type="Proteomes" id="UP000078476"/>
    </source>
</evidence>
<dbReference type="STRING" id="980561.A1359_10430"/>
<sequence length="83" mass="9283">MMQIQVNVPPNLPDAIQCSPEQFAREAKMAMAVKLFEMKRLSSGMAAALADMERVAFLAELHRYHVAMIDLDTDELESDTNNA</sequence>
<organism evidence="2 3">
    <name type="scientific">Methylomonas lenta</name>
    <dbReference type="NCBI Taxonomy" id="980561"/>
    <lineage>
        <taxon>Bacteria</taxon>
        <taxon>Pseudomonadati</taxon>
        <taxon>Pseudomonadota</taxon>
        <taxon>Gammaproteobacteria</taxon>
        <taxon>Methylococcales</taxon>
        <taxon>Methylococcaceae</taxon>
        <taxon>Methylomonas</taxon>
    </lineage>
</organism>
<dbReference type="InterPro" id="IPR052264">
    <property type="entry name" value="UPF0175_domain"/>
</dbReference>
<comment type="similarity">
    <text evidence="1">Belongs to the UPF0175 family.</text>
</comment>
<keyword evidence="3" id="KW-1185">Reference proteome</keyword>
<dbReference type="OrthoDB" id="331726at2"/>
<evidence type="ECO:0000313" key="2">
    <source>
        <dbReference type="EMBL" id="OAI14484.1"/>
    </source>
</evidence>
<dbReference type="AlphaFoldDB" id="A0A177NA63"/>
<evidence type="ECO:0000256" key="1">
    <source>
        <dbReference type="ARBA" id="ARBA00005651"/>
    </source>
</evidence>
<name>A0A177NA63_9GAMM</name>
<dbReference type="PANTHER" id="PTHR37525:SF1">
    <property type="entry name" value="UPF0175 PROTEIN SSL1255"/>
    <property type="match status" value="1"/>
</dbReference>
<gene>
    <name evidence="2" type="ORF">A1359_10430</name>
</gene>
<dbReference type="PANTHER" id="PTHR37525">
    <property type="entry name" value="UPF0175 PROTEIN SSL1255"/>
    <property type="match status" value="1"/>
</dbReference>